<organism evidence="2 3">
    <name type="scientific">Tilletiaria anomala (strain ATCC 24038 / CBS 436.72 / UBC 951)</name>
    <dbReference type="NCBI Taxonomy" id="1037660"/>
    <lineage>
        <taxon>Eukaryota</taxon>
        <taxon>Fungi</taxon>
        <taxon>Dikarya</taxon>
        <taxon>Basidiomycota</taxon>
        <taxon>Ustilaginomycotina</taxon>
        <taxon>Exobasidiomycetes</taxon>
        <taxon>Georgefischeriales</taxon>
        <taxon>Tilletiariaceae</taxon>
        <taxon>Tilletiaria</taxon>
    </lineage>
</organism>
<dbReference type="RefSeq" id="XP_013241191.1">
    <property type="nucleotide sequence ID" value="XM_013385737.1"/>
</dbReference>
<dbReference type="HOGENOM" id="CLU_1435363_0_0_1"/>
<comment type="caution">
    <text evidence="2">The sequence shown here is derived from an EMBL/GenBank/DDBJ whole genome shotgun (WGS) entry which is preliminary data.</text>
</comment>
<name>A0A066VHY7_TILAU</name>
<dbReference type="EMBL" id="JMSN01000098">
    <property type="protein sequence ID" value="KDN39908.1"/>
    <property type="molecule type" value="Genomic_DNA"/>
</dbReference>
<dbReference type="Proteomes" id="UP000027361">
    <property type="component" value="Unassembled WGS sequence"/>
</dbReference>
<gene>
    <name evidence="2" type="ORF">K437DRAFT_258843</name>
</gene>
<proteinExistence type="predicted"/>
<evidence type="ECO:0000256" key="1">
    <source>
        <dbReference type="SAM" id="Phobius"/>
    </source>
</evidence>
<feature type="transmembrane region" description="Helical" evidence="1">
    <location>
        <begin position="84"/>
        <end position="109"/>
    </location>
</feature>
<evidence type="ECO:0000313" key="3">
    <source>
        <dbReference type="Proteomes" id="UP000027361"/>
    </source>
</evidence>
<keyword evidence="3" id="KW-1185">Reference proteome</keyword>
<accession>A0A066VHY7</accession>
<dbReference type="GeneID" id="25265096"/>
<keyword evidence="1" id="KW-0812">Transmembrane</keyword>
<sequence>MKTREVSSHWISDQKDIDQCEVTQQSLSQATDSSQNAQSSILSPCRTFASTGLGRWESYSSLISTAVISHGQGHELWESPRRAFYLKSILFCGLVTSLAGAVATIRVGAGRRASGYVSRHRCASGLGKADINALRWRSFKPGSTPLLLNLATLNHGASCFWQGWAMDDGIRKHESSDGLRWVDIMMSPR</sequence>
<keyword evidence="1" id="KW-1133">Transmembrane helix</keyword>
<evidence type="ECO:0000313" key="2">
    <source>
        <dbReference type="EMBL" id="KDN39908.1"/>
    </source>
</evidence>
<dbReference type="InParanoid" id="A0A066VHY7"/>
<keyword evidence="1" id="KW-0472">Membrane</keyword>
<protein>
    <submittedName>
        <fullName evidence="2">Uncharacterized protein</fullName>
    </submittedName>
</protein>
<dbReference type="AlphaFoldDB" id="A0A066VHY7"/>
<reference evidence="2 3" key="1">
    <citation type="submission" date="2014-05" db="EMBL/GenBank/DDBJ databases">
        <title>Draft genome sequence of a rare smut relative, Tilletiaria anomala UBC 951.</title>
        <authorList>
            <consortium name="DOE Joint Genome Institute"/>
            <person name="Toome M."/>
            <person name="Kuo A."/>
            <person name="Henrissat B."/>
            <person name="Lipzen A."/>
            <person name="Tritt A."/>
            <person name="Yoshinaga Y."/>
            <person name="Zane M."/>
            <person name="Barry K."/>
            <person name="Grigoriev I.V."/>
            <person name="Spatafora J.W."/>
            <person name="Aimea M.C."/>
        </authorList>
    </citation>
    <scope>NUCLEOTIDE SEQUENCE [LARGE SCALE GENOMIC DNA]</scope>
    <source>
        <strain evidence="2 3">UBC 951</strain>
    </source>
</reference>